<evidence type="ECO:0000313" key="2">
    <source>
        <dbReference type="Proteomes" id="UP000077755"/>
    </source>
</evidence>
<keyword evidence="2" id="KW-1185">Reference proteome</keyword>
<evidence type="ECO:0000313" key="1">
    <source>
        <dbReference type="EMBL" id="WOG82004.1"/>
    </source>
</evidence>
<dbReference type="AlphaFoldDB" id="A0AAF1AF16"/>
<name>A0AAF1AF16_DAUCS</name>
<organism evidence="1 2">
    <name type="scientific">Daucus carota subsp. sativus</name>
    <name type="common">Carrot</name>
    <dbReference type="NCBI Taxonomy" id="79200"/>
    <lineage>
        <taxon>Eukaryota</taxon>
        <taxon>Viridiplantae</taxon>
        <taxon>Streptophyta</taxon>
        <taxon>Embryophyta</taxon>
        <taxon>Tracheophyta</taxon>
        <taxon>Spermatophyta</taxon>
        <taxon>Magnoliopsida</taxon>
        <taxon>eudicotyledons</taxon>
        <taxon>Gunneridae</taxon>
        <taxon>Pentapetalae</taxon>
        <taxon>asterids</taxon>
        <taxon>campanulids</taxon>
        <taxon>Apiales</taxon>
        <taxon>Apiaceae</taxon>
        <taxon>Apioideae</taxon>
        <taxon>Scandiceae</taxon>
        <taxon>Daucinae</taxon>
        <taxon>Daucus</taxon>
        <taxon>Daucus sect. Daucus</taxon>
    </lineage>
</organism>
<protein>
    <submittedName>
        <fullName evidence="1">Uncharacterized protein</fullName>
    </submittedName>
</protein>
<reference evidence="1" key="2">
    <citation type="submission" date="2022-03" db="EMBL/GenBank/DDBJ databases">
        <title>Draft title - Genomic analysis of global carrot germplasm unveils the trajectory of domestication and the origin of high carotenoid orange carrot.</title>
        <authorList>
            <person name="Iorizzo M."/>
            <person name="Ellison S."/>
            <person name="Senalik D."/>
            <person name="Macko-Podgorni A."/>
            <person name="Grzebelus D."/>
            <person name="Bostan H."/>
            <person name="Rolling W."/>
            <person name="Curaba J."/>
            <person name="Simon P."/>
        </authorList>
    </citation>
    <scope>NUCLEOTIDE SEQUENCE</scope>
    <source>
        <tissue evidence="1">Leaf</tissue>
    </source>
</reference>
<dbReference type="Proteomes" id="UP000077755">
    <property type="component" value="Chromosome 1"/>
</dbReference>
<dbReference type="EMBL" id="CP093343">
    <property type="protein sequence ID" value="WOG82004.1"/>
    <property type="molecule type" value="Genomic_DNA"/>
</dbReference>
<accession>A0AAF1AF16</accession>
<gene>
    <name evidence="1" type="ORF">DCAR_0101163</name>
</gene>
<reference evidence="1" key="1">
    <citation type="journal article" date="2016" name="Nat. Genet.">
        <title>A high-quality carrot genome assembly provides new insights into carotenoid accumulation and asterid genome evolution.</title>
        <authorList>
            <person name="Iorizzo M."/>
            <person name="Ellison S."/>
            <person name="Senalik D."/>
            <person name="Zeng P."/>
            <person name="Satapoomin P."/>
            <person name="Huang J."/>
            <person name="Bowman M."/>
            <person name="Iovene M."/>
            <person name="Sanseverino W."/>
            <person name="Cavagnaro P."/>
            <person name="Yildiz M."/>
            <person name="Macko-Podgorni A."/>
            <person name="Moranska E."/>
            <person name="Grzebelus E."/>
            <person name="Grzebelus D."/>
            <person name="Ashrafi H."/>
            <person name="Zheng Z."/>
            <person name="Cheng S."/>
            <person name="Spooner D."/>
            <person name="Van Deynze A."/>
            <person name="Simon P."/>
        </authorList>
    </citation>
    <scope>NUCLEOTIDE SEQUENCE</scope>
    <source>
        <tissue evidence="1">Leaf</tissue>
    </source>
</reference>
<proteinExistence type="predicted"/>
<sequence>MNELGDFEFLVAIIIWYEILHAVNIVSKFLQSKDMLVDVAIEKIKGLVSFFEDYRETGFNDALNSAKELATERMKRFFDENLDSSSSAPLSAEEKFRVDYFLNIVDQALSSLNRRFEEYKNYENIFGFLFTYKKFKSLDDKSLKNSCVQIENALKNDELSDIDGNDLYMELKLLRDFLPADIVGATNVLKYLKDLIVSPMGLLLIEFY</sequence>